<keyword evidence="2" id="KW-1185">Reference proteome</keyword>
<sequence>MSYILSKEKIVPVGEKLRNNPIGVVYSSETYGAGETKLSIFSDDQKKQLDQICESILKNLSANPDRIYRISLEGRGQASGEEDKRNIKLASFRGKYMRDMAYKYILKYEKNGHTIASHVLSGQLTLRVIDIKPFYDVNKGRILWADGQAGDRQYQRSKVNVYYESKLKK</sequence>
<dbReference type="KEGG" id="fya:KMW28_14595"/>
<accession>A0AAX1N3B7</accession>
<gene>
    <name evidence="1" type="ORF">KMW28_14595</name>
</gene>
<organism evidence="1 2">
    <name type="scientific">Flammeovirga yaeyamensis</name>
    <dbReference type="NCBI Taxonomy" id="367791"/>
    <lineage>
        <taxon>Bacteria</taxon>
        <taxon>Pseudomonadati</taxon>
        <taxon>Bacteroidota</taxon>
        <taxon>Cytophagia</taxon>
        <taxon>Cytophagales</taxon>
        <taxon>Flammeovirgaceae</taxon>
        <taxon>Flammeovirga</taxon>
    </lineage>
</organism>
<dbReference type="RefSeq" id="WP_066205423.1">
    <property type="nucleotide sequence ID" value="NZ_CP076132.1"/>
</dbReference>
<evidence type="ECO:0000313" key="1">
    <source>
        <dbReference type="EMBL" id="QWG00881.1"/>
    </source>
</evidence>
<evidence type="ECO:0000313" key="2">
    <source>
        <dbReference type="Proteomes" id="UP000678679"/>
    </source>
</evidence>
<proteinExistence type="predicted"/>
<dbReference type="Proteomes" id="UP000678679">
    <property type="component" value="Chromosome 1"/>
</dbReference>
<dbReference type="EMBL" id="CP076132">
    <property type="protein sequence ID" value="QWG00881.1"/>
    <property type="molecule type" value="Genomic_DNA"/>
</dbReference>
<protein>
    <submittedName>
        <fullName evidence="1">Uncharacterized protein</fullName>
    </submittedName>
</protein>
<name>A0AAX1N3B7_9BACT</name>
<dbReference type="AlphaFoldDB" id="A0AAX1N3B7"/>
<reference evidence="1 2" key="1">
    <citation type="submission" date="2021-05" db="EMBL/GenBank/DDBJ databases">
        <title>Comparative genomic studies on the polysaccharide-degrading batcterial strains of the Flammeovirga genus.</title>
        <authorList>
            <person name="Zewei F."/>
            <person name="Zheng Z."/>
            <person name="Yu L."/>
            <person name="Ruyue G."/>
            <person name="Yanhong M."/>
            <person name="Yuanyuan C."/>
            <person name="Jingyan G."/>
            <person name="Wenjun H."/>
        </authorList>
    </citation>
    <scope>NUCLEOTIDE SEQUENCE [LARGE SCALE GENOMIC DNA]</scope>
    <source>
        <strain evidence="1 2">NBRC:100898</strain>
    </source>
</reference>